<evidence type="ECO:0000256" key="3">
    <source>
        <dbReference type="ARBA" id="ARBA00023163"/>
    </source>
</evidence>
<keyword evidence="1" id="KW-0805">Transcription regulation</keyword>
<dbReference type="SUPFAM" id="SSF53822">
    <property type="entry name" value="Periplasmic binding protein-like I"/>
    <property type="match status" value="1"/>
</dbReference>
<dbReference type="AlphaFoldDB" id="A0A4R4EQR2"/>
<feature type="domain" description="HTH lacI-type" evidence="4">
    <location>
        <begin position="19"/>
        <end position="73"/>
    </location>
</feature>
<organism evidence="5 6">
    <name type="scientific">Paenibacillus albiflavus</name>
    <dbReference type="NCBI Taxonomy" id="2545760"/>
    <lineage>
        <taxon>Bacteria</taxon>
        <taxon>Bacillati</taxon>
        <taxon>Bacillota</taxon>
        <taxon>Bacilli</taxon>
        <taxon>Bacillales</taxon>
        <taxon>Paenibacillaceae</taxon>
        <taxon>Paenibacillus</taxon>
    </lineage>
</organism>
<dbReference type="GO" id="GO:0000976">
    <property type="term" value="F:transcription cis-regulatory region binding"/>
    <property type="evidence" value="ECO:0007669"/>
    <property type="project" value="TreeGrafter"/>
</dbReference>
<dbReference type="OrthoDB" id="9796186at2"/>
<evidence type="ECO:0000256" key="2">
    <source>
        <dbReference type="ARBA" id="ARBA00023125"/>
    </source>
</evidence>
<dbReference type="PANTHER" id="PTHR30146:SF109">
    <property type="entry name" value="HTH-TYPE TRANSCRIPTIONAL REGULATOR GALS"/>
    <property type="match status" value="1"/>
</dbReference>
<evidence type="ECO:0000259" key="4">
    <source>
        <dbReference type="PROSITE" id="PS50932"/>
    </source>
</evidence>
<dbReference type="GO" id="GO:0003700">
    <property type="term" value="F:DNA-binding transcription factor activity"/>
    <property type="evidence" value="ECO:0007669"/>
    <property type="project" value="TreeGrafter"/>
</dbReference>
<dbReference type="Pfam" id="PF00356">
    <property type="entry name" value="LacI"/>
    <property type="match status" value="1"/>
</dbReference>
<keyword evidence="2" id="KW-0238">DNA-binding</keyword>
<dbReference type="InterPro" id="IPR001761">
    <property type="entry name" value="Peripla_BP/Lac1_sug-bd_dom"/>
</dbReference>
<dbReference type="InterPro" id="IPR000843">
    <property type="entry name" value="HTH_LacI"/>
</dbReference>
<evidence type="ECO:0000313" key="5">
    <source>
        <dbReference type="EMBL" id="TCZ80835.1"/>
    </source>
</evidence>
<dbReference type="EMBL" id="SKFG01000001">
    <property type="protein sequence ID" value="TCZ80835.1"/>
    <property type="molecule type" value="Genomic_DNA"/>
</dbReference>
<dbReference type="Gene3D" id="1.10.260.40">
    <property type="entry name" value="lambda repressor-like DNA-binding domains"/>
    <property type="match status" value="1"/>
</dbReference>
<protein>
    <submittedName>
        <fullName evidence="5">LacI family transcriptional regulator</fullName>
    </submittedName>
</protein>
<dbReference type="PANTHER" id="PTHR30146">
    <property type="entry name" value="LACI-RELATED TRANSCRIPTIONAL REPRESSOR"/>
    <property type="match status" value="1"/>
</dbReference>
<accession>A0A4R4EQR2</accession>
<dbReference type="Pfam" id="PF00532">
    <property type="entry name" value="Peripla_BP_1"/>
    <property type="match status" value="1"/>
</dbReference>
<dbReference type="PRINTS" id="PR00036">
    <property type="entry name" value="HTHLACI"/>
</dbReference>
<dbReference type="CDD" id="cd01392">
    <property type="entry name" value="HTH_LacI"/>
    <property type="match status" value="1"/>
</dbReference>
<dbReference type="InterPro" id="IPR010982">
    <property type="entry name" value="Lambda_DNA-bd_dom_sf"/>
</dbReference>
<dbReference type="SUPFAM" id="SSF47413">
    <property type="entry name" value="lambda repressor-like DNA-binding domains"/>
    <property type="match status" value="1"/>
</dbReference>
<gene>
    <name evidence="5" type="ORF">E0485_00635</name>
</gene>
<dbReference type="InterPro" id="IPR028082">
    <property type="entry name" value="Peripla_BP_I"/>
</dbReference>
<dbReference type="CDD" id="cd06267">
    <property type="entry name" value="PBP1_LacI_sugar_binding-like"/>
    <property type="match status" value="1"/>
</dbReference>
<comment type="caution">
    <text evidence="5">The sequence shown here is derived from an EMBL/GenBank/DDBJ whole genome shotgun (WGS) entry which is preliminary data.</text>
</comment>
<name>A0A4R4EQR2_9BACL</name>
<dbReference type="Proteomes" id="UP000295418">
    <property type="component" value="Unassembled WGS sequence"/>
</dbReference>
<evidence type="ECO:0000256" key="1">
    <source>
        <dbReference type="ARBA" id="ARBA00023015"/>
    </source>
</evidence>
<dbReference type="SMART" id="SM00354">
    <property type="entry name" value="HTH_LACI"/>
    <property type="match status" value="1"/>
</dbReference>
<proteinExistence type="predicted"/>
<sequence>MCYNVVVETISCEEVIIMSTIRDVSKLAGVSVATISRYLNQSGYVSKEAEETILAAIQKLNYKPNNIARSLAGKRTATIALLVPDILNPFFPEIARAAEDVASRLGYTLILCNTDYNPDKERNYIDVLINKRIDGIIISSYTIRPEQIYALEAENIPVVVIDNAWEDTPIVSITSANRTGGQMAAQHLLDSGCQKIAHICGPYHITAAKNRMLGYEDVCKQQEWFTPSLMVYGDFSVSGGYSAMRELYAKHPDIEGVFAGNDLMAAGAMKALHEFSVRIPDQVKVIGYDGIHMDMFYPELSTIAQPIYSIGERAMMYLDQMIKEHPLEKKNYLIDVQLIVNASSRSL</sequence>
<dbReference type="Gene3D" id="3.40.50.2300">
    <property type="match status" value="2"/>
</dbReference>
<reference evidence="5 6" key="1">
    <citation type="submission" date="2019-03" db="EMBL/GenBank/DDBJ databases">
        <authorList>
            <person name="Kim M.K.M."/>
        </authorList>
    </citation>
    <scope>NUCLEOTIDE SEQUENCE [LARGE SCALE GENOMIC DNA]</scope>
    <source>
        <strain evidence="5 6">18JY21-1</strain>
    </source>
</reference>
<evidence type="ECO:0000313" key="6">
    <source>
        <dbReference type="Proteomes" id="UP000295418"/>
    </source>
</evidence>
<dbReference type="PROSITE" id="PS50932">
    <property type="entry name" value="HTH_LACI_2"/>
    <property type="match status" value="1"/>
</dbReference>
<keyword evidence="3" id="KW-0804">Transcription</keyword>
<keyword evidence="6" id="KW-1185">Reference proteome</keyword>